<feature type="transmembrane region" description="Helical" evidence="1">
    <location>
        <begin position="411"/>
        <end position="430"/>
    </location>
</feature>
<proteinExistence type="predicted"/>
<feature type="transmembrane region" description="Helical" evidence="1">
    <location>
        <begin position="127"/>
        <end position="154"/>
    </location>
</feature>
<feature type="transmembrane region" description="Helical" evidence="1">
    <location>
        <begin position="72"/>
        <end position="91"/>
    </location>
</feature>
<reference evidence="2" key="1">
    <citation type="submission" date="2022-06" db="EMBL/GenBank/DDBJ databases">
        <title>Alkalicoccobacillus porphyridii sp. nov., isolated from a marine red alga, Porphyridium purpureum and reclassification of Shouchella plakortidis and Shouchella gibsonii as Alkalicoccobacillus plakortidis comb. nov. and Alkalicoccobacillus gibsonii comb. nov.</title>
        <authorList>
            <person name="Kim K.H."/>
            <person name="Lee J.K."/>
            <person name="Han D.M."/>
            <person name="Baek J.H."/>
            <person name="Jeon C.O."/>
        </authorList>
    </citation>
    <scope>NUCLEOTIDE SEQUENCE</scope>
    <source>
        <strain evidence="2">DSM 19153</strain>
    </source>
</reference>
<evidence type="ECO:0000313" key="3">
    <source>
        <dbReference type="Proteomes" id="UP001203665"/>
    </source>
</evidence>
<keyword evidence="1" id="KW-1133">Transmembrane helix</keyword>
<protein>
    <recommendedName>
        <fullName evidence="4">O-antigen ligase-like membrane protein</fullName>
    </recommendedName>
</protein>
<keyword evidence="1" id="KW-0812">Transmembrane</keyword>
<dbReference type="PANTHER" id="PTHR37422">
    <property type="entry name" value="TEICHURONIC ACID BIOSYNTHESIS PROTEIN TUAE"/>
    <property type="match status" value="1"/>
</dbReference>
<dbReference type="Proteomes" id="UP001203665">
    <property type="component" value="Unassembled WGS sequence"/>
</dbReference>
<dbReference type="PANTHER" id="PTHR37422:SF13">
    <property type="entry name" value="LIPOPOLYSACCHARIDE BIOSYNTHESIS PROTEIN PA4999-RELATED"/>
    <property type="match status" value="1"/>
</dbReference>
<feature type="transmembrane region" description="Helical" evidence="1">
    <location>
        <begin position="174"/>
        <end position="192"/>
    </location>
</feature>
<feature type="transmembrane region" description="Helical" evidence="1">
    <location>
        <begin position="342"/>
        <end position="365"/>
    </location>
</feature>
<name>A0ABT0XIW9_9BACI</name>
<feature type="transmembrane region" description="Helical" evidence="1">
    <location>
        <begin position="252"/>
        <end position="271"/>
    </location>
</feature>
<evidence type="ECO:0000256" key="1">
    <source>
        <dbReference type="SAM" id="Phobius"/>
    </source>
</evidence>
<evidence type="ECO:0000313" key="2">
    <source>
        <dbReference type="EMBL" id="MCM2675836.1"/>
    </source>
</evidence>
<evidence type="ECO:0008006" key="4">
    <source>
        <dbReference type="Google" id="ProtNLM"/>
    </source>
</evidence>
<gene>
    <name evidence="2" type="ORF">NDM98_10275</name>
</gene>
<feature type="transmembrane region" description="Helical" evidence="1">
    <location>
        <begin position="386"/>
        <end position="405"/>
    </location>
</feature>
<comment type="caution">
    <text evidence="2">The sequence shown here is derived from an EMBL/GenBank/DDBJ whole genome shotgun (WGS) entry which is preliminary data.</text>
</comment>
<feature type="transmembrane region" description="Helical" evidence="1">
    <location>
        <begin position="97"/>
        <end position="115"/>
    </location>
</feature>
<keyword evidence="1" id="KW-0472">Membrane</keyword>
<dbReference type="InterPro" id="IPR051533">
    <property type="entry name" value="WaaL-like"/>
</dbReference>
<dbReference type="EMBL" id="JAMQJY010000001">
    <property type="protein sequence ID" value="MCM2675836.1"/>
    <property type="molecule type" value="Genomic_DNA"/>
</dbReference>
<feature type="transmembrane region" description="Helical" evidence="1">
    <location>
        <begin position="40"/>
        <end position="60"/>
    </location>
</feature>
<keyword evidence="3" id="KW-1185">Reference proteome</keyword>
<feature type="transmembrane region" description="Helical" evidence="1">
    <location>
        <begin position="204"/>
        <end position="232"/>
    </location>
</feature>
<organism evidence="2 3">
    <name type="scientific">Alkalicoccobacillus plakortidis</name>
    <dbReference type="NCBI Taxonomy" id="444060"/>
    <lineage>
        <taxon>Bacteria</taxon>
        <taxon>Bacillati</taxon>
        <taxon>Bacillota</taxon>
        <taxon>Bacilli</taxon>
        <taxon>Bacillales</taxon>
        <taxon>Bacillaceae</taxon>
        <taxon>Alkalicoccobacillus</taxon>
    </lineage>
</organism>
<feature type="transmembrane region" description="Helical" evidence="1">
    <location>
        <begin position="310"/>
        <end position="330"/>
    </location>
</feature>
<sequence>MNTIALDKKHQVMPSILFIILISLTVSSDLFLVFNVGGFALRFPQLITILLAIGWVCAIIKKGVIKIPLGGLYLLLWAFVIVATIPNTTFLTRSLGYAFWLALNIVLIFAVVYFVNTENKAQTLFKWYLYSFVVLSIFGIIQFILPIVGLPAPYITQWWNDGIPRVNGFSYEPSYYATYLITGWVMMFYLMFDGKSTLFTRRKIMILLSITTLALVLSSSRMGILVMGVWVARYGLLFLKGLLMDTVKVKHLFIVAAATCSGIVLVGALILSGDTTLLAGTGLGGTPAHSVDIRSTDLEDTINVIKENPIYGVSLGGVAPTIGGTYGVTVTNQEVAKEYEGLAVFVEVLAASGFIGFIPFVLYIVTMIYRPFKRAAVIQNLAHKDMLRSMTYALMCLLLILQLNQNILRPYLWFHIACLCAIYAVARGVSTYAEKG</sequence>
<feature type="transmembrane region" description="Helical" evidence="1">
    <location>
        <begin position="12"/>
        <end position="34"/>
    </location>
</feature>
<dbReference type="RefSeq" id="WP_251607105.1">
    <property type="nucleotide sequence ID" value="NZ_JAMQJY010000001.1"/>
</dbReference>
<accession>A0ABT0XIW9</accession>